<comment type="caution">
    <text evidence="1">The sequence shown here is derived from an EMBL/GenBank/DDBJ whole genome shotgun (WGS) entry which is preliminary data.</text>
</comment>
<evidence type="ECO:0008006" key="3">
    <source>
        <dbReference type="Google" id="ProtNLM"/>
    </source>
</evidence>
<organism evidence="1 2">
    <name type="scientific">Pseudomonas helleri</name>
    <dbReference type="NCBI Taxonomy" id="1608996"/>
    <lineage>
        <taxon>Bacteria</taxon>
        <taxon>Pseudomonadati</taxon>
        <taxon>Pseudomonadota</taxon>
        <taxon>Gammaproteobacteria</taxon>
        <taxon>Pseudomonadales</taxon>
        <taxon>Pseudomonadaceae</taxon>
        <taxon>Pseudomonas</taxon>
    </lineage>
</organism>
<dbReference type="EMBL" id="WIWI01000144">
    <property type="protein sequence ID" value="MQT92748.1"/>
    <property type="molecule type" value="Genomic_DNA"/>
</dbReference>
<proteinExistence type="predicted"/>
<name>A0A7X2C6L2_9PSED</name>
<gene>
    <name evidence="1" type="ORF">GHO39_27060</name>
</gene>
<dbReference type="AlphaFoldDB" id="A0A7X2C6L2"/>
<reference evidence="1 2" key="1">
    <citation type="submission" date="2019-10" db="EMBL/GenBank/DDBJ databases">
        <title>Evaluation of single-gene subtyping targets for Pseudomonas.</title>
        <authorList>
            <person name="Reichler S.J."/>
            <person name="Orsi R.H."/>
            <person name="Wiedmann M."/>
            <person name="Martin N.H."/>
            <person name="Murphy S.I."/>
        </authorList>
    </citation>
    <scope>NUCLEOTIDE SEQUENCE [LARGE SCALE GENOMIC DNA]</scope>
    <source>
        <strain evidence="1 2">FSL R10-3254</strain>
    </source>
</reference>
<protein>
    <recommendedName>
        <fullName evidence="3">50S ribosomal protein L31</fullName>
    </recommendedName>
</protein>
<dbReference type="Proteomes" id="UP000489190">
    <property type="component" value="Unassembled WGS sequence"/>
</dbReference>
<accession>A0A7X2C6L2</accession>
<sequence length="58" mass="6611">MPAEFISYILPLTHADGDIYSHVKLDVSNAPHPVYTREKRKAKAESGIAYFYKRQASK</sequence>
<evidence type="ECO:0000313" key="1">
    <source>
        <dbReference type="EMBL" id="MQT92748.1"/>
    </source>
</evidence>
<evidence type="ECO:0000313" key="2">
    <source>
        <dbReference type="Proteomes" id="UP000489190"/>
    </source>
</evidence>